<name>A0A7C4CC51_UNCW3</name>
<dbReference type="GO" id="GO:0008360">
    <property type="term" value="P:regulation of cell shape"/>
    <property type="evidence" value="ECO:0007669"/>
    <property type="project" value="UniProtKB-KW"/>
</dbReference>
<keyword evidence="3" id="KW-0133">Cell shape</keyword>
<evidence type="ECO:0000313" key="7">
    <source>
        <dbReference type="EMBL" id="HGK28167.1"/>
    </source>
</evidence>
<dbReference type="NCBIfam" id="NF037961">
    <property type="entry name" value="RodA_shape"/>
    <property type="match status" value="1"/>
</dbReference>
<evidence type="ECO:0000256" key="2">
    <source>
        <dbReference type="ARBA" id="ARBA00022692"/>
    </source>
</evidence>
<feature type="transmembrane region" description="Helical" evidence="6">
    <location>
        <begin position="301"/>
        <end position="320"/>
    </location>
</feature>
<feature type="transmembrane region" description="Helical" evidence="6">
    <location>
        <begin position="369"/>
        <end position="389"/>
    </location>
</feature>
<dbReference type="PANTHER" id="PTHR30474:SF1">
    <property type="entry name" value="PEPTIDOGLYCAN GLYCOSYLTRANSFERASE MRDB"/>
    <property type="match status" value="1"/>
</dbReference>
<evidence type="ECO:0000256" key="4">
    <source>
        <dbReference type="ARBA" id="ARBA00022989"/>
    </source>
</evidence>
<dbReference type="GO" id="GO:0005886">
    <property type="term" value="C:plasma membrane"/>
    <property type="evidence" value="ECO:0007669"/>
    <property type="project" value="TreeGrafter"/>
</dbReference>
<gene>
    <name evidence="7" type="ORF">ENS41_04355</name>
</gene>
<dbReference type="AlphaFoldDB" id="A0A7C4CC51"/>
<accession>A0A7C4CC51</accession>
<dbReference type="GO" id="GO:0032153">
    <property type="term" value="C:cell division site"/>
    <property type="evidence" value="ECO:0007669"/>
    <property type="project" value="TreeGrafter"/>
</dbReference>
<dbReference type="GO" id="GO:0015648">
    <property type="term" value="F:lipid-linked peptidoglycan transporter activity"/>
    <property type="evidence" value="ECO:0007669"/>
    <property type="project" value="TreeGrafter"/>
</dbReference>
<dbReference type="GO" id="GO:0051301">
    <property type="term" value="P:cell division"/>
    <property type="evidence" value="ECO:0007669"/>
    <property type="project" value="InterPro"/>
</dbReference>
<dbReference type="EMBL" id="DSUT01000088">
    <property type="protein sequence ID" value="HGK28167.1"/>
    <property type="molecule type" value="Genomic_DNA"/>
</dbReference>
<keyword evidence="4 6" id="KW-1133">Transmembrane helix</keyword>
<feature type="transmembrane region" description="Helical" evidence="6">
    <location>
        <begin position="64"/>
        <end position="82"/>
    </location>
</feature>
<dbReference type="PANTHER" id="PTHR30474">
    <property type="entry name" value="CELL CYCLE PROTEIN"/>
    <property type="match status" value="1"/>
</dbReference>
<sequence>MNRRFELGLPVLSFLLTGIGLLAVYSAGGSVHLIRQLLFLPVAVACATVAFLTPRRLLYGIAEWLYAFSLLLLILVLFVGTGPGSNRWFAFGPLLFQPSELAKLATAILLAKVLSIRRDVTLSFRDLAVPVAIALAPALLIMAEPDLSTASVFAVLLSAMLYWRGLRPLYLLLLFMPVISFAAGFSLITWIPFFVLLAIIVFVRLRVLRALSALAVSLIFGLLSPVVLSMLKEYQRERIRSFFAPWFDPHGLSWNAIQSQIAIGSGRILGKGLFHGTQKRLGFLPNRHTDFIFSVIGEETGLVGSLILLGLFAALVHRILRIGRFCRDQFGTLLCIGFATIIAYQVFTNVGMLLGILPITGISLPFVSYGGSSLVLNFTLVGLTLNVAVRPE</sequence>
<comment type="caution">
    <text evidence="7">The sequence shown here is derived from an EMBL/GenBank/DDBJ whole genome shotgun (WGS) entry which is preliminary data.</text>
</comment>
<feature type="transmembrane region" description="Helical" evidence="6">
    <location>
        <begin position="33"/>
        <end position="52"/>
    </location>
</feature>
<feature type="transmembrane region" description="Helical" evidence="6">
    <location>
        <begin position="88"/>
        <end position="110"/>
    </location>
</feature>
<reference evidence="7" key="1">
    <citation type="journal article" date="2020" name="mSystems">
        <title>Genome- and Community-Level Interaction Insights into Carbon Utilization and Element Cycling Functions of Hydrothermarchaeota in Hydrothermal Sediment.</title>
        <authorList>
            <person name="Zhou Z."/>
            <person name="Liu Y."/>
            <person name="Xu W."/>
            <person name="Pan J."/>
            <person name="Luo Z.H."/>
            <person name="Li M."/>
        </authorList>
    </citation>
    <scope>NUCLEOTIDE SEQUENCE [LARGE SCALE GENOMIC DNA]</scope>
    <source>
        <strain evidence="7">SpSt-488</strain>
    </source>
</reference>
<organism evidence="7">
    <name type="scientific">candidate division WOR-3 bacterium</name>
    <dbReference type="NCBI Taxonomy" id="2052148"/>
    <lineage>
        <taxon>Bacteria</taxon>
        <taxon>Bacteria division WOR-3</taxon>
    </lineage>
</organism>
<comment type="subcellular location">
    <subcellularLocation>
        <location evidence="1">Membrane</location>
        <topology evidence="1">Multi-pass membrane protein</topology>
    </subcellularLocation>
</comment>
<evidence type="ECO:0000256" key="1">
    <source>
        <dbReference type="ARBA" id="ARBA00004141"/>
    </source>
</evidence>
<keyword evidence="2 6" id="KW-0812">Transmembrane</keyword>
<dbReference type="PROSITE" id="PS00428">
    <property type="entry name" value="FTSW_RODA_SPOVE"/>
    <property type="match status" value="1"/>
</dbReference>
<feature type="transmembrane region" description="Helical" evidence="6">
    <location>
        <begin position="170"/>
        <end position="203"/>
    </location>
</feature>
<feature type="transmembrane region" description="Helical" evidence="6">
    <location>
        <begin position="209"/>
        <end position="231"/>
    </location>
</feature>
<proteinExistence type="predicted"/>
<protein>
    <submittedName>
        <fullName evidence="7">Rod shape-determining protein RodA</fullName>
    </submittedName>
</protein>
<evidence type="ECO:0000256" key="5">
    <source>
        <dbReference type="ARBA" id="ARBA00023136"/>
    </source>
</evidence>
<feature type="transmembrane region" description="Helical" evidence="6">
    <location>
        <begin position="332"/>
        <end position="357"/>
    </location>
</feature>
<keyword evidence="5 6" id="KW-0472">Membrane</keyword>
<feature type="transmembrane region" description="Helical" evidence="6">
    <location>
        <begin position="122"/>
        <end position="141"/>
    </location>
</feature>
<dbReference type="Pfam" id="PF01098">
    <property type="entry name" value="FTSW_RODA_SPOVE"/>
    <property type="match status" value="2"/>
</dbReference>
<dbReference type="InterPro" id="IPR001182">
    <property type="entry name" value="FtsW/RodA"/>
</dbReference>
<evidence type="ECO:0000256" key="3">
    <source>
        <dbReference type="ARBA" id="ARBA00022960"/>
    </source>
</evidence>
<evidence type="ECO:0000256" key="6">
    <source>
        <dbReference type="SAM" id="Phobius"/>
    </source>
</evidence>
<feature type="transmembrane region" description="Helical" evidence="6">
    <location>
        <begin position="7"/>
        <end position="27"/>
    </location>
</feature>
<dbReference type="InterPro" id="IPR018365">
    <property type="entry name" value="Cell_cycle_FtsW-rel_CS"/>
</dbReference>